<evidence type="ECO:0000313" key="2">
    <source>
        <dbReference type="Proteomes" id="UP000326062"/>
    </source>
</evidence>
<organism evidence="1 2">
    <name type="scientific">Muntiacus reevesi</name>
    <name type="common">Reeves' muntjac</name>
    <name type="synonym">Cervus reevesi</name>
    <dbReference type="NCBI Taxonomy" id="9886"/>
    <lineage>
        <taxon>Eukaryota</taxon>
        <taxon>Metazoa</taxon>
        <taxon>Chordata</taxon>
        <taxon>Craniata</taxon>
        <taxon>Vertebrata</taxon>
        <taxon>Euteleostomi</taxon>
        <taxon>Mammalia</taxon>
        <taxon>Eutheria</taxon>
        <taxon>Laurasiatheria</taxon>
        <taxon>Artiodactyla</taxon>
        <taxon>Ruminantia</taxon>
        <taxon>Pecora</taxon>
        <taxon>Cervidae</taxon>
        <taxon>Muntiacinae</taxon>
        <taxon>Muntiacus</taxon>
    </lineage>
</organism>
<evidence type="ECO:0000313" key="1">
    <source>
        <dbReference type="EMBL" id="KAB0376499.1"/>
    </source>
</evidence>
<accession>A0A5N3XRJ4</accession>
<dbReference type="EMBL" id="VCEB01000005">
    <property type="protein sequence ID" value="KAB0376499.1"/>
    <property type="molecule type" value="Genomic_DNA"/>
</dbReference>
<dbReference type="Proteomes" id="UP000326062">
    <property type="component" value="Chromosome 5"/>
</dbReference>
<keyword evidence="2" id="KW-1185">Reference proteome</keyword>
<proteinExistence type="predicted"/>
<sequence>RMCMRICYVHVCCQSTPQLQNYSSL</sequence>
<gene>
    <name evidence="1" type="ORF">FD755_010943</name>
</gene>
<name>A0A5N3XRJ4_MUNRE</name>
<comment type="caution">
    <text evidence="1">The sequence shown here is derived from an EMBL/GenBank/DDBJ whole genome shotgun (WGS) entry which is preliminary data.</text>
</comment>
<reference evidence="1 2" key="1">
    <citation type="submission" date="2019-06" db="EMBL/GenBank/DDBJ databases">
        <title>Discovery of a novel chromosome fission-fusion reversal in muntjac.</title>
        <authorList>
            <person name="Mudd A.B."/>
            <person name="Bredeson J.V."/>
            <person name="Baum R."/>
            <person name="Hockemeyer D."/>
            <person name="Rokhsar D.S."/>
        </authorList>
    </citation>
    <scope>NUCLEOTIDE SEQUENCE [LARGE SCALE GENOMIC DNA]</scope>
    <source>
        <strain evidence="1">UCam_UCB_Mr</strain>
        <tissue evidence="1">Fibroblast cell line</tissue>
    </source>
</reference>
<dbReference type="AlphaFoldDB" id="A0A5N3XRJ4"/>
<protein>
    <submittedName>
        <fullName evidence="1">Uncharacterized protein</fullName>
    </submittedName>
</protein>
<feature type="non-terminal residue" evidence="1">
    <location>
        <position position="1"/>
    </location>
</feature>